<name>A0A815EAN3_ADIRI</name>
<feature type="transmembrane region" description="Helical" evidence="8">
    <location>
        <begin position="20"/>
        <end position="38"/>
    </location>
</feature>
<evidence type="ECO:0000256" key="3">
    <source>
        <dbReference type="ARBA" id="ARBA00022989"/>
    </source>
</evidence>
<dbReference type="PANTHER" id="PTHR24243">
    <property type="entry name" value="G-PROTEIN COUPLED RECEPTOR"/>
    <property type="match status" value="1"/>
</dbReference>
<gene>
    <name evidence="11" type="ORF">EDS130_LOCUS31033</name>
    <name evidence="10" type="ORF">XAT740_LOCUS19533</name>
</gene>
<dbReference type="OrthoDB" id="10000433at2759"/>
<dbReference type="EMBL" id="CAJNOR010001334">
    <property type="protein sequence ID" value="CAF1123900.1"/>
    <property type="molecule type" value="Genomic_DNA"/>
</dbReference>
<dbReference type="InterPro" id="IPR000276">
    <property type="entry name" value="GPCR_Rhodpsn"/>
</dbReference>
<feature type="transmembrane region" description="Helical" evidence="8">
    <location>
        <begin position="219"/>
        <end position="238"/>
    </location>
</feature>
<organism evidence="11 13">
    <name type="scientific">Adineta ricciae</name>
    <name type="common">Rotifer</name>
    <dbReference type="NCBI Taxonomy" id="249248"/>
    <lineage>
        <taxon>Eukaryota</taxon>
        <taxon>Metazoa</taxon>
        <taxon>Spiralia</taxon>
        <taxon>Gnathifera</taxon>
        <taxon>Rotifera</taxon>
        <taxon>Eurotatoria</taxon>
        <taxon>Bdelloidea</taxon>
        <taxon>Adinetida</taxon>
        <taxon>Adinetidae</taxon>
        <taxon>Adineta</taxon>
    </lineage>
</organism>
<comment type="subcellular location">
    <subcellularLocation>
        <location evidence="1">Membrane</location>
        <topology evidence="1">Multi-pass membrane protein</topology>
    </subcellularLocation>
</comment>
<feature type="domain" description="G-protein coupled receptors family 1 profile" evidence="9">
    <location>
        <begin position="29"/>
        <end position="283"/>
    </location>
</feature>
<sequence>MMASTAIQAFASQYSLYSNFIISIVGIISNVINLLVFVQLKPFRENRCGFYLIVESVSDLVDVTFILIITIVSLVYGDESLNYSLLWCRIRYITFQTGTLTTFSMICFAAIDQYCSTNYRLSLRQFCNLKLARYLVLTSVCLWFVHSLIFGLFADVNPTVGCYISNSVWIRYGTYFFYPILYGFLPIALASLFSILAYRNVRRIIRRQIPIERRRFDRQITAMVLIRVGWFVTVSIPYTSYRVYSINVSTKQVDALRSAIERLIQVIFYSIINTNYALNFYIFLISSSRYRRQVKYIFKKKYWRQIKCLCCLGDNQVRPENTMMSDANIDLD</sequence>
<evidence type="ECO:0000256" key="8">
    <source>
        <dbReference type="SAM" id="Phobius"/>
    </source>
</evidence>
<evidence type="ECO:0000313" key="13">
    <source>
        <dbReference type="Proteomes" id="UP000663852"/>
    </source>
</evidence>
<keyword evidence="2 8" id="KW-0812">Transmembrane</keyword>
<accession>A0A815EAN3</accession>
<evidence type="ECO:0000313" key="10">
    <source>
        <dbReference type="EMBL" id="CAF1123900.1"/>
    </source>
</evidence>
<evidence type="ECO:0000256" key="4">
    <source>
        <dbReference type="ARBA" id="ARBA00023040"/>
    </source>
</evidence>
<dbReference type="SUPFAM" id="SSF81321">
    <property type="entry name" value="Family A G protein-coupled receptor-like"/>
    <property type="match status" value="1"/>
</dbReference>
<reference evidence="11" key="1">
    <citation type="submission" date="2021-02" db="EMBL/GenBank/DDBJ databases">
        <authorList>
            <person name="Nowell W R."/>
        </authorList>
    </citation>
    <scope>NUCLEOTIDE SEQUENCE</scope>
</reference>
<evidence type="ECO:0000259" key="9">
    <source>
        <dbReference type="PROSITE" id="PS50262"/>
    </source>
</evidence>
<dbReference type="Proteomes" id="UP000663852">
    <property type="component" value="Unassembled WGS sequence"/>
</dbReference>
<evidence type="ECO:0000256" key="2">
    <source>
        <dbReference type="ARBA" id="ARBA00022692"/>
    </source>
</evidence>
<feature type="transmembrane region" description="Helical" evidence="8">
    <location>
        <begin position="266"/>
        <end position="285"/>
    </location>
</feature>
<keyword evidence="12" id="KW-1185">Reference proteome</keyword>
<keyword evidence="5 8" id="KW-0472">Membrane</keyword>
<dbReference type="Proteomes" id="UP000663828">
    <property type="component" value="Unassembled WGS sequence"/>
</dbReference>
<dbReference type="Gene3D" id="1.20.1070.10">
    <property type="entry name" value="Rhodopsin 7-helix transmembrane proteins"/>
    <property type="match status" value="1"/>
</dbReference>
<dbReference type="InterPro" id="IPR017452">
    <property type="entry name" value="GPCR_Rhodpsn_7TM"/>
</dbReference>
<dbReference type="AlphaFoldDB" id="A0A815EAN3"/>
<evidence type="ECO:0000256" key="5">
    <source>
        <dbReference type="ARBA" id="ARBA00023136"/>
    </source>
</evidence>
<dbReference type="GO" id="GO:0004930">
    <property type="term" value="F:G protein-coupled receptor activity"/>
    <property type="evidence" value="ECO:0007669"/>
    <property type="project" value="UniProtKB-KW"/>
</dbReference>
<evidence type="ECO:0000256" key="6">
    <source>
        <dbReference type="ARBA" id="ARBA00023170"/>
    </source>
</evidence>
<dbReference type="Pfam" id="PF00001">
    <property type="entry name" value="7tm_1"/>
    <property type="match status" value="1"/>
</dbReference>
<dbReference type="EMBL" id="CAJNOJ010000223">
    <property type="protein sequence ID" value="CAF1309018.1"/>
    <property type="molecule type" value="Genomic_DNA"/>
</dbReference>
<keyword evidence="4" id="KW-0297">G-protein coupled receptor</keyword>
<evidence type="ECO:0000256" key="1">
    <source>
        <dbReference type="ARBA" id="ARBA00004141"/>
    </source>
</evidence>
<evidence type="ECO:0000313" key="11">
    <source>
        <dbReference type="EMBL" id="CAF1309018.1"/>
    </source>
</evidence>
<dbReference type="GO" id="GO:0005886">
    <property type="term" value="C:plasma membrane"/>
    <property type="evidence" value="ECO:0007669"/>
    <property type="project" value="TreeGrafter"/>
</dbReference>
<evidence type="ECO:0000256" key="7">
    <source>
        <dbReference type="ARBA" id="ARBA00023224"/>
    </source>
</evidence>
<feature type="transmembrane region" description="Helical" evidence="8">
    <location>
        <begin position="131"/>
        <end position="154"/>
    </location>
</feature>
<keyword evidence="6" id="KW-0675">Receptor</keyword>
<feature type="transmembrane region" description="Helical" evidence="8">
    <location>
        <begin position="174"/>
        <end position="198"/>
    </location>
</feature>
<evidence type="ECO:0000313" key="12">
    <source>
        <dbReference type="Proteomes" id="UP000663828"/>
    </source>
</evidence>
<proteinExistence type="predicted"/>
<keyword evidence="3 8" id="KW-1133">Transmembrane helix</keyword>
<comment type="caution">
    <text evidence="11">The sequence shown here is derived from an EMBL/GenBank/DDBJ whole genome shotgun (WGS) entry which is preliminary data.</text>
</comment>
<protein>
    <recommendedName>
        <fullName evidence="9">G-protein coupled receptors family 1 profile domain-containing protein</fullName>
    </recommendedName>
</protein>
<feature type="transmembrane region" description="Helical" evidence="8">
    <location>
        <begin position="92"/>
        <end position="111"/>
    </location>
</feature>
<feature type="transmembrane region" description="Helical" evidence="8">
    <location>
        <begin position="50"/>
        <end position="72"/>
    </location>
</feature>
<dbReference type="PROSITE" id="PS50262">
    <property type="entry name" value="G_PROTEIN_RECEP_F1_2"/>
    <property type="match status" value="1"/>
</dbReference>
<dbReference type="PANTHER" id="PTHR24243:SF230">
    <property type="entry name" value="G-PROTEIN COUPLED RECEPTORS FAMILY 1 PROFILE DOMAIN-CONTAINING PROTEIN"/>
    <property type="match status" value="1"/>
</dbReference>
<keyword evidence="7" id="KW-0807">Transducer</keyword>